<keyword evidence="3" id="KW-1185">Reference proteome</keyword>
<reference evidence="3" key="1">
    <citation type="journal article" date="2019" name="Int. J. Syst. Evol. Microbiol.">
        <title>The Global Catalogue of Microorganisms (GCM) 10K type strain sequencing project: providing services to taxonomists for standard genome sequencing and annotation.</title>
        <authorList>
            <consortium name="The Broad Institute Genomics Platform"/>
            <consortium name="The Broad Institute Genome Sequencing Center for Infectious Disease"/>
            <person name="Wu L."/>
            <person name="Ma J."/>
        </authorList>
    </citation>
    <scope>NUCLEOTIDE SEQUENCE [LARGE SCALE GENOMIC DNA]</scope>
    <source>
        <strain evidence="3">JCM 13008</strain>
    </source>
</reference>
<evidence type="ECO:0000313" key="3">
    <source>
        <dbReference type="Proteomes" id="UP001501581"/>
    </source>
</evidence>
<dbReference type="PANTHER" id="PTHR35535">
    <property type="entry name" value="HEAT SHOCK PROTEIN HSLJ"/>
    <property type="match status" value="1"/>
</dbReference>
<proteinExistence type="predicted"/>
<organism evidence="2 3">
    <name type="scientific">Nocardioides dubius</name>
    <dbReference type="NCBI Taxonomy" id="317019"/>
    <lineage>
        <taxon>Bacteria</taxon>
        <taxon>Bacillati</taxon>
        <taxon>Actinomycetota</taxon>
        <taxon>Actinomycetes</taxon>
        <taxon>Propionibacteriales</taxon>
        <taxon>Nocardioidaceae</taxon>
        <taxon>Nocardioides</taxon>
    </lineage>
</organism>
<dbReference type="EMBL" id="BAAALG010000003">
    <property type="protein sequence ID" value="GAA1095179.1"/>
    <property type="molecule type" value="Genomic_DNA"/>
</dbReference>
<feature type="domain" description="DUF306" evidence="1">
    <location>
        <begin position="155"/>
        <end position="257"/>
    </location>
</feature>
<feature type="domain" description="DUF306" evidence="1">
    <location>
        <begin position="65"/>
        <end position="131"/>
    </location>
</feature>
<dbReference type="Pfam" id="PF03724">
    <property type="entry name" value="META"/>
    <property type="match status" value="2"/>
</dbReference>
<dbReference type="RefSeq" id="WP_343991769.1">
    <property type="nucleotide sequence ID" value="NZ_BAAALG010000003.1"/>
</dbReference>
<gene>
    <name evidence="2" type="ORF">GCM10009668_08890</name>
</gene>
<dbReference type="PROSITE" id="PS51257">
    <property type="entry name" value="PROKAR_LIPOPROTEIN"/>
    <property type="match status" value="1"/>
</dbReference>
<dbReference type="InterPro" id="IPR038670">
    <property type="entry name" value="HslJ-like_sf"/>
</dbReference>
<name>A0ABP4EAI2_9ACTN</name>
<protein>
    <recommendedName>
        <fullName evidence="1">DUF306 domain-containing protein</fullName>
    </recommendedName>
</protein>
<dbReference type="Gene3D" id="2.40.128.270">
    <property type="match status" value="2"/>
</dbReference>
<sequence>MRSGRARVAGTVLAAVGLLGGLAGCGDDGDGDATASDDASLRPLAGRTLVVTGVTEGGEPRDLVAGSEIRLAFAERTVSITAGCNTMNGTYTTEDDQLVVGQLATTQMACPEPLMKQDTWLAEVLAAPLTVTDGELSGADVVLRVADREEVSPDRELTGQRWALESLIAADAVSSVGVEAWLEYDGTTLALDTGCNTGRATATLAGETLTLGPLMLTKRACPDALGREVEAAIVATLDGEVGVRIEEARLTLSNASSGTGLGLVAQ</sequence>
<dbReference type="PANTHER" id="PTHR35535:SF2">
    <property type="entry name" value="DUF306 DOMAIN-CONTAINING PROTEIN"/>
    <property type="match status" value="1"/>
</dbReference>
<dbReference type="InterPro" id="IPR005184">
    <property type="entry name" value="DUF306_Meta_HslJ"/>
</dbReference>
<evidence type="ECO:0000313" key="2">
    <source>
        <dbReference type="EMBL" id="GAA1095179.1"/>
    </source>
</evidence>
<dbReference type="Proteomes" id="UP001501581">
    <property type="component" value="Unassembled WGS sequence"/>
</dbReference>
<evidence type="ECO:0000259" key="1">
    <source>
        <dbReference type="Pfam" id="PF03724"/>
    </source>
</evidence>
<accession>A0ABP4EAI2</accession>
<dbReference type="InterPro" id="IPR053147">
    <property type="entry name" value="Hsp_HslJ-like"/>
</dbReference>
<comment type="caution">
    <text evidence="2">The sequence shown here is derived from an EMBL/GenBank/DDBJ whole genome shotgun (WGS) entry which is preliminary data.</text>
</comment>